<gene>
    <name evidence="2" type="ordered locus">mru_0769</name>
</gene>
<dbReference type="Proteomes" id="UP000008680">
    <property type="component" value="Chromosome"/>
</dbReference>
<sequence length="212" mass="23896">MIGDDDFFMQNADYHYGASDSEKMYGRGYDGSSDYVPRYSSGGSYGSSSGAESSEDGSLGKYCLIGILIVLGIVVFANIGIPAITNSLSSSVTVDDLNITRYIYSNQYNSKITTDYGYQITYKERSYGQHATNVIFYSKNGKVLYNDSQYMGTCYLGEVPYIIYFDGKADYAIFEVYKTQFDSGECIYRERVDVDNKNVIKEFINYDTLYDD</sequence>
<dbReference type="PATRIC" id="fig|634498.28.peg.769"/>
<dbReference type="RefSeq" id="WP_012955571.1">
    <property type="nucleotide sequence ID" value="NC_013790.1"/>
</dbReference>
<accession>D3E259</accession>
<protein>
    <submittedName>
        <fullName evidence="2">Uncharacterized protein</fullName>
    </submittedName>
</protein>
<dbReference type="KEGG" id="mru:mru_0769"/>
<keyword evidence="3" id="KW-1185">Reference proteome</keyword>
<dbReference type="HOGENOM" id="CLU_1297509_0_0_2"/>
<dbReference type="AlphaFoldDB" id="D3E259"/>
<keyword evidence="1" id="KW-0812">Transmembrane</keyword>
<evidence type="ECO:0000313" key="2">
    <source>
        <dbReference type="EMBL" id="ADC46620.1"/>
    </source>
</evidence>
<evidence type="ECO:0000256" key="1">
    <source>
        <dbReference type="SAM" id="Phobius"/>
    </source>
</evidence>
<dbReference type="EMBL" id="CP001719">
    <property type="protein sequence ID" value="ADC46620.1"/>
    <property type="molecule type" value="Genomic_DNA"/>
</dbReference>
<dbReference type="GeneID" id="8770417"/>
<proteinExistence type="predicted"/>
<feature type="transmembrane region" description="Helical" evidence="1">
    <location>
        <begin position="62"/>
        <end position="81"/>
    </location>
</feature>
<evidence type="ECO:0000313" key="3">
    <source>
        <dbReference type="Proteomes" id="UP000008680"/>
    </source>
</evidence>
<reference evidence="2 3" key="1">
    <citation type="journal article" date="2010" name="PLoS ONE">
        <title>The genome sequence of the rumen methanogen Methanobrevibacter ruminantium reveals new possibilities for controlling ruminant methane emissions.</title>
        <authorList>
            <person name="Leahy S.C."/>
            <person name="Kelly W.J."/>
            <person name="Altermann E."/>
            <person name="Ronimus R.S."/>
            <person name="Yeoman C.J."/>
            <person name="Pacheco D.M."/>
            <person name="Li D."/>
            <person name="Kong Z."/>
            <person name="McTavish S."/>
            <person name="Sang C."/>
            <person name="Lambie S.C."/>
            <person name="Janssen P.H."/>
            <person name="Dey D."/>
            <person name="Attwood G.T."/>
        </authorList>
    </citation>
    <scope>NUCLEOTIDE SEQUENCE [LARGE SCALE GENOMIC DNA]</scope>
    <source>
        <strain evidence="3">ATCC 35063 / DSM 1093 / JCM 13430 / OCM 146 / M1</strain>
    </source>
</reference>
<organism evidence="2 3">
    <name type="scientific">Methanobrevibacter ruminantium (strain ATCC 35063 / DSM 1093 / JCM 13430 / OCM 146 / M1)</name>
    <name type="common">Methanobacterium ruminantium</name>
    <dbReference type="NCBI Taxonomy" id="634498"/>
    <lineage>
        <taxon>Archaea</taxon>
        <taxon>Methanobacteriati</taxon>
        <taxon>Methanobacteriota</taxon>
        <taxon>Methanomada group</taxon>
        <taxon>Methanobacteria</taxon>
        <taxon>Methanobacteriales</taxon>
        <taxon>Methanobacteriaceae</taxon>
        <taxon>Methanobrevibacter</taxon>
    </lineage>
</organism>
<keyword evidence="1" id="KW-1133">Transmembrane helix</keyword>
<keyword evidence="1" id="KW-0472">Membrane</keyword>
<name>D3E259_METRM</name>